<sequence length="714" mass="76082">MNVRSQSWVNFSDEEEAENEMFENNNYSYPLGNEDVQVQPHIPQPISTVPYNPSDETPMLSPLINVSSKMKNSSVTPPSIITPTEQQHPIVEPPMVTPENKISKATHSNQPDSKDQQLLLQQQQQFLSPSTASSSSSNYVDNNYESATEDGQFSYVASDASPRRSTNPYSPMNLGFEPITAPVKPVSVSANHSETDLATLGVASPTGSVVDVTAIAHDVGNVTTVSHVGINDTAIPVIENEVNEDAVVGSQVNLKNFGQFEYPSRRPHPDFTEIDERDAILRVDTSTTTKDHYAGFDSAGKFAVAANDEDEDDEDSEFPTAVVTSTTPLFLTHGIKSVGCDDIPRQPSIAQLDEGLMVSNYVGSSDASESAIPRSIESSVTPVFEEKEEAAVVPLKKDVDTPKPAQYVASIDSKVAMPAFSVSEGVHPAFDSQAIERSSLQYANTHQSVRDTVVSTPSTTPVENSVTPVSEPEKPIVTLKKDVAGVQNIPPSDSKIASEEVPIPVSSVSEAAHPAFDNTTVERNSHQYPITDHSVRRAVAPSIPQKSVDAGAGSNTFNVYPALIGSAGVASSVLGAAAVSAATEAETSSSSVEQNPVTVESVPSHVEGEVTTERTVGAFDHEQKVMSASNTHVEAKSSDAGSSVVENNTVINVEPAIGKPIVSSIIPDRVELTGDHAEVDVKVPPAESFSKSVSQEVPLSKSASPVQTRLSCVW</sequence>
<feature type="region of interest" description="Disordered" evidence="1">
    <location>
        <begin position="585"/>
        <end position="605"/>
    </location>
</feature>
<feature type="compositionally biased region" description="Low complexity" evidence="1">
    <location>
        <begin position="450"/>
        <end position="470"/>
    </location>
</feature>
<dbReference type="EMBL" id="BSXU01003445">
    <property type="protein sequence ID" value="GMG40100.1"/>
    <property type="molecule type" value="Genomic_DNA"/>
</dbReference>
<feature type="region of interest" description="Disordered" evidence="1">
    <location>
        <begin position="1"/>
        <end position="32"/>
    </location>
</feature>
<dbReference type="Proteomes" id="UP001165063">
    <property type="component" value="Unassembled WGS sequence"/>
</dbReference>
<dbReference type="AlphaFoldDB" id="A0A9W6Z0P4"/>
<evidence type="ECO:0000313" key="2">
    <source>
        <dbReference type="EMBL" id="GMG40100.1"/>
    </source>
</evidence>
<feature type="compositionally biased region" description="Acidic residues" evidence="1">
    <location>
        <begin position="12"/>
        <end position="21"/>
    </location>
</feature>
<feature type="compositionally biased region" description="Low complexity" evidence="1">
    <location>
        <begin position="116"/>
        <end position="137"/>
    </location>
</feature>
<name>A0A9W6Z0P4_AMBMO</name>
<protein>
    <submittedName>
        <fullName evidence="2">Unnamed protein product</fullName>
    </submittedName>
</protein>
<feature type="region of interest" description="Disordered" evidence="1">
    <location>
        <begin position="450"/>
        <end position="471"/>
    </location>
</feature>
<feature type="compositionally biased region" description="Polar residues" evidence="1">
    <location>
        <begin position="69"/>
        <end position="87"/>
    </location>
</feature>
<keyword evidence="3" id="KW-1185">Reference proteome</keyword>
<feature type="compositionally biased region" description="Polar residues" evidence="1">
    <location>
        <begin position="1"/>
        <end position="10"/>
    </location>
</feature>
<gene>
    <name evidence="2" type="ORF">Amon01_000588700</name>
</gene>
<proteinExistence type="predicted"/>
<evidence type="ECO:0000256" key="1">
    <source>
        <dbReference type="SAM" id="MobiDB-lite"/>
    </source>
</evidence>
<reference evidence="2" key="1">
    <citation type="submission" date="2023-04" db="EMBL/GenBank/DDBJ databases">
        <title>Ambrosiozyma monospora NBRC 1965.</title>
        <authorList>
            <person name="Ichikawa N."/>
            <person name="Sato H."/>
            <person name="Tonouchi N."/>
        </authorList>
    </citation>
    <scope>NUCLEOTIDE SEQUENCE</scope>
    <source>
        <strain evidence="2">NBRC 1965</strain>
    </source>
</reference>
<feature type="region of interest" description="Disordered" evidence="1">
    <location>
        <begin position="69"/>
        <end position="144"/>
    </location>
</feature>
<comment type="caution">
    <text evidence="2">The sequence shown here is derived from an EMBL/GenBank/DDBJ whole genome shotgun (WGS) entry which is preliminary data.</text>
</comment>
<accession>A0A9W6Z0P4</accession>
<evidence type="ECO:0000313" key="3">
    <source>
        <dbReference type="Proteomes" id="UP001165063"/>
    </source>
</evidence>
<organism evidence="2 3">
    <name type="scientific">Ambrosiozyma monospora</name>
    <name type="common">Yeast</name>
    <name type="synonym">Endomycopsis monosporus</name>
    <dbReference type="NCBI Taxonomy" id="43982"/>
    <lineage>
        <taxon>Eukaryota</taxon>
        <taxon>Fungi</taxon>
        <taxon>Dikarya</taxon>
        <taxon>Ascomycota</taxon>
        <taxon>Saccharomycotina</taxon>
        <taxon>Pichiomycetes</taxon>
        <taxon>Pichiales</taxon>
        <taxon>Pichiaceae</taxon>
        <taxon>Ambrosiozyma</taxon>
    </lineage>
</organism>